<keyword evidence="2" id="KW-1185">Reference proteome</keyword>
<sequence>MEEATSPTALDMLRQRATPDTYQRVDKDDIVVDANLVTGDIDDLYLPEGTKFDFVVYDGKQFNPEGPELAESPRTNPVLHHGLLHLLGVDGKLAVHDDNRHSKGFQLLDMPGGFGFECDDSHVFESDEGELMAVLIGHRGSPVPGVRLNEHSME</sequence>
<dbReference type="AlphaFoldDB" id="A0A811NB03"/>
<evidence type="ECO:0000313" key="2">
    <source>
        <dbReference type="Proteomes" id="UP000604825"/>
    </source>
</evidence>
<name>A0A811NB03_9POAL</name>
<comment type="caution">
    <text evidence="1">The sequence shown here is derived from an EMBL/GenBank/DDBJ whole genome shotgun (WGS) entry which is preliminary data.</text>
</comment>
<dbReference type="OrthoDB" id="1863935at2759"/>
<reference evidence="1" key="1">
    <citation type="submission" date="2020-10" db="EMBL/GenBank/DDBJ databases">
        <authorList>
            <person name="Han B."/>
            <person name="Lu T."/>
            <person name="Zhao Q."/>
            <person name="Huang X."/>
            <person name="Zhao Y."/>
        </authorList>
    </citation>
    <scope>NUCLEOTIDE SEQUENCE</scope>
</reference>
<organism evidence="1 2">
    <name type="scientific">Miscanthus lutarioriparius</name>
    <dbReference type="NCBI Taxonomy" id="422564"/>
    <lineage>
        <taxon>Eukaryota</taxon>
        <taxon>Viridiplantae</taxon>
        <taxon>Streptophyta</taxon>
        <taxon>Embryophyta</taxon>
        <taxon>Tracheophyta</taxon>
        <taxon>Spermatophyta</taxon>
        <taxon>Magnoliopsida</taxon>
        <taxon>Liliopsida</taxon>
        <taxon>Poales</taxon>
        <taxon>Poaceae</taxon>
        <taxon>PACMAD clade</taxon>
        <taxon>Panicoideae</taxon>
        <taxon>Andropogonodae</taxon>
        <taxon>Andropogoneae</taxon>
        <taxon>Saccharinae</taxon>
        <taxon>Miscanthus</taxon>
    </lineage>
</organism>
<evidence type="ECO:0000313" key="1">
    <source>
        <dbReference type="EMBL" id="CAD6219471.1"/>
    </source>
</evidence>
<proteinExistence type="predicted"/>
<dbReference type="EMBL" id="CAJGYO010000003">
    <property type="protein sequence ID" value="CAD6219471.1"/>
    <property type="molecule type" value="Genomic_DNA"/>
</dbReference>
<accession>A0A811NB03</accession>
<gene>
    <name evidence="1" type="ORF">NCGR_LOCUS13109</name>
</gene>
<protein>
    <submittedName>
        <fullName evidence="1">Uncharacterized protein</fullName>
    </submittedName>
</protein>
<dbReference type="Proteomes" id="UP000604825">
    <property type="component" value="Unassembled WGS sequence"/>
</dbReference>